<name>A0A097IYM3_9NEOP</name>
<comment type="subcellular location">
    <subcellularLocation>
        <location evidence="1 10">Cell membrane</location>
        <topology evidence="1 10">Multi-pass membrane protein</topology>
    </subcellularLocation>
</comment>
<feature type="transmembrane region" description="Helical" evidence="10">
    <location>
        <begin position="70"/>
        <end position="88"/>
    </location>
</feature>
<evidence type="ECO:0000256" key="8">
    <source>
        <dbReference type="ARBA" id="ARBA00023170"/>
    </source>
</evidence>
<reference evidence="11" key="1">
    <citation type="journal article" date="2014" name="J. Mol. Evol.">
        <title>Pheromone Receptor Evolution in the Cryptic Leafroller Species, Ctenopseustis obliquana and C. herana.</title>
        <authorList>
            <person name="Steinwender B."/>
            <person name="Thrimawithana A.H."/>
            <person name="Crowhurst R.N."/>
            <person name="Newcomb R.D."/>
        </authorList>
    </citation>
    <scope>NUCLEOTIDE SEQUENCE</scope>
</reference>
<dbReference type="GO" id="GO:0005886">
    <property type="term" value="C:plasma membrane"/>
    <property type="evidence" value="ECO:0007669"/>
    <property type="project" value="UniProtKB-SubCell"/>
</dbReference>
<accession>A0A097IYM3</accession>
<dbReference type="InterPro" id="IPR004117">
    <property type="entry name" value="7tm6_olfct_rcpt"/>
</dbReference>
<keyword evidence="8 10" id="KW-0675">Receptor</keyword>
<keyword evidence="3 10" id="KW-0716">Sensory transduction</keyword>
<organism evidence="11">
    <name type="scientific">Ctenopseustis obliquana</name>
    <name type="common">brownheaded leafroller</name>
    <dbReference type="NCBI Taxonomy" id="65030"/>
    <lineage>
        <taxon>Eukaryota</taxon>
        <taxon>Metazoa</taxon>
        <taxon>Ecdysozoa</taxon>
        <taxon>Arthropoda</taxon>
        <taxon>Hexapoda</taxon>
        <taxon>Insecta</taxon>
        <taxon>Pterygota</taxon>
        <taxon>Neoptera</taxon>
        <taxon>Endopterygota</taxon>
        <taxon>Lepidoptera</taxon>
        <taxon>Glossata</taxon>
        <taxon>Ditrysia</taxon>
        <taxon>Tortricoidea</taxon>
        <taxon>Tortricidae</taxon>
        <taxon>Tortricinae</taxon>
        <taxon>Ctenopseustis</taxon>
    </lineage>
</organism>
<sequence length="393" mass="45923">MPPPQSDSFRHNCFFWKLFGIWPGRTPAPNKYYKYFSFTYLITTLVAYNALLTLNLYYTPRKIDLFIHEVIFYFTEIAVTTKVSMILFKRKQIVAILDLLDCEEFKGSDDTGRKIVEEHNTNFKIYYKILSILSNFTYLSQVLFPVIGMLIFKTTLDLPICKYYFLSEETIDNYFTLIFLYQSFGMYGHMIYNVNIDTLIVGFMVLAIAQIKVLSHDLENLKIEKSDTGREESDQKQLQKLYKCVKHYALVLKYCADFQQIISATMFVQYGVGAACICVTMCALLLPLKVETFIFMVGYFFVMSLQLFVPAWLGTQLLYESQELMVAAYKSDWIPRSRSYRQSIKLFVERAKHPVVITGLKIFPLSLATYISIMKTAYSCFTLVRFMQDREEH</sequence>
<feature type="transmembrane region" description="Helical" evidence="10">
    <location>
        <begin position="35"/>
        <end position="58"/>
    </location>
</feature>
<proteinExistence type="evidence at transcript level"/>
<feature type="transmembrane region" description="Helical" evidence="10">
    <location>
        <begin position="198"/>
        <end position="215"/>
    </location>
</feature>
<feature type="transmembrane region" description="Helical" evidence="10">
    <location>
        <begin position="267"/>
        <end position="286"/>
    </location>
</feature>
<comment type="similarity">
    <text evidence="10">Belongs to the insect chemoreceptor superfamily. Heteromeric odorant receptor channel (TC 1.A.69) family.</text>
</comment>
<dbReference type="AlphaFoldDB" id="A0A097IYM3"/>
<dbReference type="GO" id="GO:0004984">
    <property type="term" value="F:olfactory receptor activity"/>
    <property type="evidence" value="ECO:0007669"/>
    <property type="project" value="InterPro"/>
</dbReference>
<evidence type="ECO:0000256" key="7">
    <source>
        <dbReference type="ARBA" id="ARBA00023136"/>
    </source>
</evidence>
<evidence type="ECO:0000313" key="11">
    <source>
        <dbReference type="EMBL" id="AIT71986.1"/>
    </source>
</evidence>
<keyword evidence="6 10" id="KW-1133">Transmembrane helix</keyword>
<dbReference type="Pfam" id="PF02949">
    <property type="entry name" value="7tm_6"/>
    <property type="match status" value="1"/>
</dbReference>
<keyword evidence="7 10" id="KW-0472">Membrane</keyword>
<dbReference type="GO" id="GO:0005549">
    <property type="term" value="F:odorant binding"/>
    <property type="evidence" value="ECO:0007669"/>
    <property type="project" value="InterPro"/>
</dbReference>
<feature type="transmembrane region" description="Helical" evidence="10">
    <location>
        <begin position="292"/>
        <end position="313"/>
    </location>
</feature>
<dbReference type="PANTHER" id="PTHR21137">
    <property type="entry name" value="ODORANT RECEPTOR"/>
    <property type="match status" value="1"/>
</dbReference>
<evidence type="ECO:0000256" key="5">
    <source>
        <dbReference type="ARBA" id="ARBA00022725"/>
    </source>
</evidence>
<keyword evidence="2" id="KW-1003">Cell membrane</keyword>
<evidence type="ECO:0000256" key="2">
    <source>
        <dbReference type="ARBA" id="ARBA00022475"/>
    </source>
</evidence>
<feature type="transmembrane region" description="Helical" evidence="10">
    <location>
        <begin position="125"/>
        <end position="152"/>
    </location>
</feature>
<keyword evidence="4 10" id="KW-0812">Transmembrane</keyword>
<dbReference type="GO" id="GO:0007165">
    <property type="term" value="P:signal transduction"/>
    <property type="evidence" value="ECO:0007669"/>
    <property type="project" value="UniProtKB-KW"/>
</dbReference>
<evidence type="ECO:0000256" key="3">
    <source>
        <dbReference type="ARBA" id="ARBA00022606"/>
    </source>
</evidence>
<dbReference type="PANTHER" id="PTHR21137:SF35">
    <property type="entry name" value="ODORANT RECEPTOR 19A-RELATED"/>
    <property type="match status" value="1"/>
</dbReference>
<keyword evidence="9 10" id="KW-0807">Transducer</keyword>
<protein>
    <recommendedName>
        <fullName evidence="10">Odorant receptor</fullName>
    </recommendedName>
</protein>
<evidence type="ECO:0000256" key="6">
    <source>
        <dbReference type="ARBA" id="ARBA00022989"/>
    </source>
</evidence>
<evidence type="ECO:0000256" key="10">
    <source>
        <dbReference type="RuleBase" id="RU351113"/>
    </source>
</evidence>
<evidence type="ECO:0000256" key="4">
    <source>
        <dbReference type="ARBA" id="ARBA00022692"/>
    </source>
</evidence>
<evidence type="ECO:0000256" key="9">
    <source>
        <dbReference type="ARBA" id="ARBA00023224"/>
    </source>
</evidence>
<dbReference type="EMBL" id="KM655536">
    <property type="protein sequence ID" value="AIT71986.1"/>
    <property type="molecule type" value="mRNA"/>
</dbReference>
<keyword evidence="5 10" id="KW-0552">Olfaction</keyword>
<comment type="caution">
    <text evidence="10">Lacks conserved residue(s) required for the propagation of feature annotation.</text>
</comment>
<evidence type="ECO:0000256" key="1">
    <source>
        <dbReference type="ARBA" id="ARBA00004651"/>
    </source>
</evidence>